<dbReference type="RefSeq" id="WP_068223495.1">
    <property type="nucleotide sequence ID" value="NZ_CP014623.1"/>
</dbReference>
<reference evidence="1 2" key="1">
    <citation type="submission" date="2016-03" db="EMBL/GenBank/DDBJ databases">
        <title>Pediococcus and Lactobacillus from brewery environment - whole genome sequencing and assembly.</title>
        <authorList>
            <person name="Behr J."/>
            <person name="Geissler A.J."/>
            <person name="Vogel R.F."/>
        </authorList>
    </citation>
    <scope>NUCLEOTIDE SEQUENCE [LARGE SCALE GENOMIC DNA]</scope>
    <source>
        <strain evidence="1 2">TMW 1.1989</strain>
    </source>
</reference>
<dbReference type="GO" id="GO:0006152">
    <property type="term" value="P:purine nucleoside catabolic process"/>
    <property type="evidence" value="ECO:0007669"/>
    <property type="project" value="TreeGrafter"/>
</dbReference>
<dbReference type="CDD" id="cd02651">
    <property type="entry name" value="nuc_hydro_IU_UC_XIUA"/>
    <property type="match status" value="1"/>
</dbReference>
<evidence type="ECO:0000313" key="1">
    <source>
        <dbReference type="EMBL" id="ANK62663.1"/>
    </source>
</evidence>
<dbReference type="GO" id="GO:0005829">
    <property type="term" value="C:cytosol"/>
    <property type="evidence" value="ECO:0007669"/>
    <property type="project" value="TreeGrafter"/>
</dbReference>
<sequence length="311" mass="33952">MPTKIILDCDPGHDDAIALMLAVASPKIDLLAVTSSAGNQTPAKTLNNVLRLLTLMKQQQVPVAAGNQTPLLQDLQIADDVHGKTGLDGATLPEPDFAPQPLPAVELIAQTLRQSDGPVTLVVTGPMTNAALFLAVHPELKSKIKRIVFMGGAMGMGNWTPTVEFNMFVDPEAAKLVINSGVPLTMAGLNVTHQAQILQKDIETMRQINNPVAQAITGLLDFYRIYYSQPKWGFEGTPVHDPCTIVWLIDPTMFESVYRNVDVETKGDLTRGETLVDYYHLTNKPENTDVLLKINREKFSALIIAALKTFS</sequence>
<dbReference type="PANTHER" id="PTHR12304:SF4">
    <property type="entry name" value="URIDINE NUCLEOSIDASE"/>
    <property type="match status" value="1"/>
</dbReference>
<dbReference type="AlphaFoldDB" id="A0A192H314"/>
<dbReference type="InterPro" id="IPR015910">
    <property type="entry name" value="I/U_nuclsd_hydro_CS"/>
</dbReference>
<dbReference type="PANTHER" id="PTHR12304">
    <property type="entry name" value="INOSINE-URIDINE PREFERRING NUCLEOSIDE HYDROLASE"/>
    <property type="match status" value="1"/>
</dbReference>
<dbReference type="Proteomes" id="UP000078582">
    <property type="component" value="Chromosome"/>
</dbReference>
<accession>A0A192H314</accession>
<dbReference type="EMBL" id="CP014873">
    <property type="protein sequence ID" value="ANK62663.1"/>
    <property type="molecule type" value="Genomic_DNA"/>
</dbReference>
<dbReference type="GO" id="GO:0045437">
    <property type="term" value="F:uridine nucleosidase activity"/>
    <property type="evidence" value="ECO:0007669"/>
    <property type="project" value="UniProtKB-ARBA"/>
</dbReference>
<evidence type="ECO:0000313" key="2">
    <source>
        <dbReference type="Proteomes" id="UP000078582"/>
    </source>
</evidence>
<dbReference type="Pfam" id="PF01156">
    <property type="entry name" value="IU_nuc_hydro"/>
    <property type="match status" value="1"/>
</dbReference>
<dbReference type="OrthoDB" id="9797882at2"/>
<dbReference type="KEGG" id="lbt:AYR52_02555"/>
<dbReference type="SUPFAM" id="SSF53590">
    <property type="entry name" value="Nucleoside hydrolase"/>
    <property type="match status" value="1"/>
</dbReference>
<organism evidence="1 2">
    <name type="scientific">Loigolactobacillus backii</name>
    <dbReference type="NCBI Taxonomy" id="375175"/>
    <lineage>
        <taxon>Bacteria</taxon>
        <taxon>Bacillati</taxon>
        <taxon>Bacillota</taxon>
        <taxon>Bacilli</taxon>
        <taxon>Lactobacillales</taxon>
        <taxon>Lactobacillaceae</taxon>
        <taxon>Loigolactobacillus</taxon>
    </lineage>
</organism>
<protein>
    <submittedName>
        <fullName evidence="1">Pyrimidine-specific ribonucleoside hydrolase RihA</fullName>
    </submittedName>
</protein>
<name>A0A192H314_9LACO</name>
<proteinExistence type="predicted"/>
<keyword evidence="2" id="KW-1185">Reference proteome</keyword>
<dbReference type="GeneID" id="42982132"/>
<dbReference type="Gene3D" id="3.90.245.10">
    <property type="entry name" value="Ribonucleoside hydrolase-like"/>
    <property type="match status" value="1"/>
</dbReference>
<gene>
    <name evidence="1" type="ORF">AYR53_07680</name>
</gene>
<dbReference type="PROSITE" id="PS01247">
    <property type="entry name" value="IUNH"/>
    <property type="match status" value="1"/>
</dbReference>
<dbReference type="NCBIfam" id="NF007761">
    <property type="entry name" value="PRK10443.1"/>
    <property type="match status" value="1"/>
</dbReference>
<dbReference type="InterPro" id="IPR036452">
    <property type="entry name" value="Ribo_hydro-like"/>
</dbReference>
<keyword evidence="1" id="KW-0378">Hydrolase</keyword>
<dbReference type="STRING" id="375175.AYR53_07680"/>
<dbReference type="InterPro" id="IPR023186">
    <property type="entry name" value="IUNH"/>
</dbReference>
<dbReference type="InterPro" id="IPR001910">
    <property type="entry name" value="Inosine/uridine_hydrolase_dom"/>
</dbReference>
<dbReference type="GO" id="GO:0008477">
    <property type="term" value="F:purine nucleosidase activity"/>
    <property type="evidence" value="ECO:0007669"/>
    <property type="project" value="TreeGrafter"/>
</dbReference>